<dbReference type="PANTHER" id="PTHR45947:SF3">
    <property type="entry name" value="SULFOQUINOVOSYL TRANSFERASE SQD2"/>
    <property type="match status" value="1"/>
</dbReference>
<dbReference type="GO" id="GO:0016757">
    <property type="term" value="F:glycosyltransferase activity"/>
    <property type="evidence" value="ECO:0007669"/>
    <property type="project" value="InterPro"/>
</dbReference>
<dbReference type="Pfam" id="PF13439">
    <property type="entry name" value="Glyco_transf_4"/>
    <property type="match status" value="1"/>
</dbReference>
<reference evidence="3" key="1">
    <citation type="journal article" date="2015" name="PeerJ">
        <title>First genomic representation of candidate bacterial phylum KSB3 points to enhanced environmental sensing as a trigger of wastewater bulking.</title>
        <authorList>
            <person name="Sekiguchi Y."/>
            <person name="Ohashi A."/>
            <person name="Parks D.H."/>
            <person name="Yamauchi T."/>
            <person name="Tyson G.W."/>
            <person name="Hugenholtz P."/>
        </authorList>
    </citation>
    <scope>NUCLEOTIDE SEQUENCE [LARGE SCALE GENOMIC DNA]</scope>
</reference>
<dbReference type="EMBL" id="DF820455">
    <property type="protein sequence ID" value="GAK49303.1"/>
    <property type="molecule type" value="Genomic_DNA"/>
</dbReference>
<feature type="domain" description="Glycosyl transferase family 1" evidence="1">
    <location>
        <begin position="201"/>
        <end position="326"/>
    </location>
</feature>
<proteinExistence type="predicted"/>
<evidence type="ECO:0000313" key="3">
    <source>
        <dbReference type="EMBL" id="GAK49303.1"/>
    </source>
</evidence>
<dbReference type="InterPro" id="IPR050194">
    <property type="entry name" value="Glycosyltransferase_grp1"/>
</dbReference>
<evidence type="ECO:0000313" key="4">
    <source>
        <dbReference type="Proteomes" id="UP000030700"/>
    </source>
</evidence>
<evidence type="ECO:0000259" key="1">
    <source>
        <dbReference type="Pfam" id="PF00534"/>
    </source>
</evidence>
<dbReference type="InterPro" id="IPR028098">
    <property type="entry name" value="Glyco_trans_4-like_N"/>
</dbReference>
<evidence type="ECO:0000259" key="2">
    <source>
        <dbReference type="Pfam" id="PF13439"/>
    </source>
</evidence>
<dbReference type="InterPro" id="IPR001296">
    <property type="entry name" value="Glyco_trans_1"/>
</dbReference>
<keyword evidence="3" id="KW-0808">Transferase</keyword>
<protein>
    <submittedName>
        <fullName evidence="3">Glycosyl transferase, group 1</fullName>
    </submittedName>
</protein>
<dbReference type="AlphaFoldDB" id="A0A0S6VQI6"/>
<dbReference type="HOGENOM" id="CLU_041001_0_0_0"/>
<organism evidence="3">
    <name type="scientific">Candidatus Moduliflexus flocculans</name>
    <dbReference type="NCBI Taxonomy" id="1499966"/>
    <lineage>
        <taxon>Bacteria</taxon>
        <taxon>Candidatus Moduliflexota</taxon>
        <taxon>Candidatus Moduliflexia</taxon>
        <taxon>Candidatus Moduliflexales</taxon>
        <taxon>Candidatus Moduliflexaceae</taxon>
    </lineage>
</organism>
<gene>
    <name evidence="3" type="ORF">U14_00524</name>
</gene>
<accession>A0A0S6VQI6</accession>
<keyword evidence="4" id="KW-1185">Reference proteome</keyword>
<dbReference type="PANTHER" id="PTHR45947">
    <property type="entry name" value="SULFOQUINOVOSYL TRANSFERASE SQD2"/>
    <property type="match status" value="1"/>
</dbReference>
<dbReference type="Proteomes" id="UP000030700">
    <property type="component" value="Unassembled WGS sequence"/>
</dbReference>
<dbReference type="STRING" id="1499966.U14_00524"/>
<dbReference type="Gene3D" id="3.40.50.2000">
    <property type="entry name" value="Glycogen Phosphorylase B"/>
    <property type="match status" value="2"/>
</dbReference>
<dbReference type="Pfam" id="PF00534">
    <property type="entry name" value="Glycos_transf_1"/>
    <property type="match status" value="1"/>
</dbReference>
<dbReference type="SUPFAM" id="SSF53756">
    <property type="entry name" value="UDP-Glycosyltransferase/glycogen phosphorylase"/>
    <property type="match status" value="1"/>
</dbReference>
<name>A0A0S6VQI6_9BACT</name>
<feature type="domain" description="Glycosyltransferase subfamily 4-like N-terminal" evidence="2">
    <location>
        <begin position="17"/>
        <end position="191"/>
    </location>
</feature>
<sequence length="360" mass="40613">MKLAIVHDGLATPGGRGGAEAVLTHLHGMFPDAPIYTTVYHSDRMPEEFRAFDIRTSFIQRLPFGASKFRAYLPLMPTAVEQFDLSEFDVVLSCSHSVAKGVITSPQTRHICYCYSPLRYAWDMYHEYMETSWRSKTARLLIPPLLTYMRMWDTLSSQRVDAFIAISRFVAQRIKKYYRRDAQVIYPPVDMANFSVSERLEPYFLIVSRLEPYKRVDVAVEAFNRLGLPLLIIGDGAEREKLAKVANANITFLGRQPDQLVREALSKCQALIFPGEEDFGITPVEAQASGRPVIAYRGGGALETVSEQSGRFFFPKTADALVNVIQGFDAGQFAPSAIRRHAAQFDLPVFQARIRQVIQS</sequence>